<dbReference type="AlphaFoldDB" id="A0A4V2K1L7"/>
<sequence>MAPVIMTYRDLIELREAMGLIAPLTRRSSSPALIPCPRDMYCPLIPSHYLFSIPSMNRRKPQVATTFRLCTYPSCRAVVSDRLRCATCNIATYCRLLHQSLDIERHKLECRASRKPRRRPTPVEVRKVDFLLFPTNASTPYVIQADCRVRASSEYGGEQQHDVDWNTYFGGPVPLTSQPVGPAQRSSRGAPSTRLYLAFSDSFATDGSPPNLCARKLTGGRSHVEWAGVLIGYRAREPAEHLT</sequence>
<evidence type="ECO:0000313" key="5">
    <source>
        <dbReference type="EMBL" id="TBU33223.1"/>
    </source>
</evidence>
<keyword evidence="3" id="KW-0862">Zinc</keyword>
<reference evidence="5" key="1">
    <citation type="submission" date="2019-01" db="EMBL/GenBank/DDBJ databases">
        <title>Draft genome sequences of three monokaryotic isolates of the white-rot basidiomycete fungus Dichomitus squalens.</title>
        <authorList>
            <consortium name="DOE Joint Genome Institute"/>
            <person name="Lopez S.C."/>
            <person name="Andreopoulos B."/>
            <person name="Pangilinan J."/>
            <person name="Lipzen A."/>
            <person name="Riley R."/>
            <person name="Ahrendt S."/>
            <person name="Ng V."/>
            <person name="Barry K."/>
            <person name="Daum C."/>
            <person name="Grigoriev I.V."/>
            <person name="Hilden K.S."/>
            <person name="Makela M.R."/>
            <person name="de Vries R.P."/>
        </authorList>
    </citation>
    <scope>NUCLEOTIDE SEQUENCE [LARGE SCALE GENOMIC DNA]</scope>
    <source>
        <strain evidence="5">OM18370.1</strain>
    </source>
</reference>
<keyword evidence="2" id="KW-0863">Zinc-finger</keyword>
<organism evidence="5">
    <name type="scientific">Dichomitus squalens</name>
    <dbReference type="NCBI Taxonomy" id="114155"/>
    <lineage>
        <taxon>Eukaryota</taxon>
        <taxon>Fungi</taxon>
        <taxon>Dikarya</taxon>
        <taxon>Basidiomycota</taxon>
        <taxon>Agaricomycotina</taxon>
        <taxon>Agaricomycetes</taxon>
        <taxon>Polyporales</taxon>
        <taxon>Polyporaceae</taxon>
        <taxon>Dichomitus</taxon>
    </lineage>
</organism>
<dbReference type="EMBL" id="ML143392">
    <property type="protein sequence ID" value="TBU33223.1"/>
    <property type="molecule type" value="Genomic_DNA"/>
</dbReference>
<dbReference type="GO" id="GO:0008270">
    <property type="term" value="F:zinc ion binding"/>
    <property type="evidence" value="ECO:0007669"/>
    <property type="project" value="UniProtKB-KW"/>
</dbReference>
<dbReference type="PROSITE" id="PS01360">
    <property type="entry name" value="ZF_MYND_1"/>
    <property type="match status" value="1"/>
</dbReference>
<dbReference type="Pfam" id="PF01753">
    <property type="entry name" value="zf-MYND"/>
    <property type="match status" value="1"/>
</dbReference>
<accession>A0A4V2K1L7</accession>
<proteinExistence type="predicted"/>
<evidence type="ECO:0000259" key="4">
    <source>
        <dbReference type="PROSITE" id="PS01360"/>
    </source>
</evidence>
<protein>
    <recommendedName>
        <fullName evidence="4">MYND-type domain-containing protein</fullName>
    </recommendedName>
</protein>
<dbReference type="InterPro" id="IPR002893">
    <property type="entry name" value="Znf_MYND"/>
</dbReference>
<feature type="domain" description="MYND-type" evidence="4">
    <location>
        <begin position="70"/>
        <end position="110"/>
    </location>
</feature>
<name>A0A4V2K1L7_9APHY</name>
<dbReference type="Gene3D" id="6.10.140.2220">
    <property type="match status" value="1"/>
</dbReference>
<evidence type="ECO:0000256" key="3">
    <source>
        <dbReference type="ARBA" id="ARBA00022833"/>
    </source>
</evidence>
<keyword evidence="1" id="KW-0479">Metal-binding</keyword>
<dbReference type="Proteomes" id="UP000292957">
    <property type="component" value="Unassembled WGS sequence"/>
</dbReference>
<gene>
    <name evidence="5" type="ORF">BD311DRAFT_481740</name>
</gene>
<evidence type="ECO:0000256" key="1">
    <source>
        <dbReference type="ARBA" id="ARBA00022723"/>
    </source>
</evidence>
<dbReference type="SUPFAM" id="SSF144232">
    <property type="entry name" value="HIT/MYND zinc finger-like"/>
    <property type="match status" value="1"/>
</dbReference>
<evidence type="ECO:0000256" key="2">
    <source>
        <dbReference type="ARBA" id="ARBA00022771"/>
    </source>
</evidence>
<dbReference type="OrthoDB" id="437457at2759"/>